<dbReference type="InterPro" id="IPR048412">
    <property type="entry name" value="Htt_bridge"/>
</dbReference>
<reference evidence="11" key="1">
    <citation type="submission" date="2025-08" db="UniProtKB">
        <authorList>
            <consortium name="RefSeq"/>
        </authorList>
    </citation>
    <scope>IDENTIFICATION</scope>
</reference>
<feature type="compositionally biased region" description="Acidic residues" evidence="9">
    <location>
        <begin position="2716"/>
        <end position="2726"/>
    </location>
</feature>
<proteinExistence type="inferred from homology"/>
<name>A0A6P7IZW4_9TELE</name>
<evidence type="ECO:0000256" key="1">
    <source>
        <dbReference type="ARBA" id="ARBA00002907"/>
    </source>
</evidence>
<dbReference type="GeneID" id="114441267"/>
<dbReference type="GO" id="GO:0005634">
    <property type="term" value="C:nucleus"/>
    <property type="evidence" value="ECO:0007669"/>
    <property type="project" value="UniProtKB-SubCell"/>
</dbReference>
<feature type="compositionally biased region" description="Low complexity" evidence="9">
    <location>
        <begin position="567"/>
        <end position="610"/>
    </location>
</feature>
<dbReference type="InterPro" id="IPR028426">
    <property type="entry name" value="Huntingtin_fam"/>
</dbReference>
<feature type="region of interest" description="Disordered" evidence="9">
    <location>
        <begin position="2715"/>
        <end position="2741"/>
    </location>
</feature>
<evidence type="ECO:0000256" key="2">
    <source>
        <dbReference type="ARBA" id="ARBA00004123"/>
    </source>
</evidence>
<dbReference type="RefSeq" id="XP_028269924.1">
    <property type="nucleotide sequence ID" value="XM_028414123.1"/>
</dbReference>
<dbReference type="CTD" id="3064"/>
<dbReference type="PANTHER" id="PTHR10170">
    <property type="entry name" value="HUNTINGTON DISEASE PROTEIN"/>
    <property type="match status" value="1"/>
</dbReference>
<dbReference type="FunFam" id="1.25.10.10:FF:000356">
    <property type="entry name" value="Putative huntingtin"/>
    <property type="match status" value="1"/>
</dbReference>
<protein>
    <recommendedName>
        <fullName evidence="8">Huntingtin</fullName>
    </recommendedName>
</protein>
<evidence type="ECO:0000256" key="9">
    <source>
        <dbReference type="SAM" id="MobiDB-lite"/>
    </source>
</evidence>
<feature type="compositionally biased region" description="Low complexity" evidence="9">
    <location>
        <begin position="1103"/>
        <end position="1118"/>
    </location>
</feature>
<keyword evidence="10" id="KW-1185">Reference proteome</keyword>
<dbReference type="GO" id="GO:0005737">
    <property type="term" value="C:cytoplasm"/>
    <property type="evidence" value="ECO:0007669"/>
    <property type="project" value="UniProtKB-SubCell"/>
</dbReference>
<evidence type="ECO:0000256" key="6">
    <source>
        <dbReference type="ARBA" id="ARBA00022737"/>
    </source>
</evidence>
<evidence type="ECO:0000256" key="4">
    <source>
        <dbReference type="ARBA" id="ARBA00007153"/>
    </source>
</evidence>
<dbReference type="InParanoid" id="A0A6P7IZW4"/>
<keyword evidence="7" id="KW-0539">Nucleus</keyword>
<dbReference type="Gene3D" id="1.25.10.10">
    <property type="entry name" value="Leucine-rich Repeat Variant"/>
    <property type="match status" value="2"/>
</dbReference>
<organism evidence="10 11">
    <name type="scientific">Parambassis ranga</name>
    <name type="common">Indian glassy fish</name>
    <dbReference type="NCBI Taxonomy" id="210632"/>
    <lineage>
        <taxon>Eukaryota</taxon>
        <taxon>Metazoa</taxon>
        <taxon>Chordata</taxon>
        <taxon>Craniata</taxon>
        <taxon>Vertebrata</taxon>
        <taxon>Euteleostomi</taxon>
        <taxon>Actinopterygii</taxon>
        <taxon>Neopterygii</taxon>
        <taxon>Teleostei</taxon>
        <taxon>Neoteleostei</taxon>
        <taxon>Acanthomorphata</taxon>
        <taxon>Ovalentaria</taxon>
        <taxon>Ambassidae</taxon>
        <taxon>Parambassis</taxon>
    </lineage>
</organism>
<dbReference type="Pfam" id="PF20926">
    <property type="entry name" value="Htt_N-HEAT_1"/>
    <property type="match status" value="1"/>
</dbReference>
<dbReference type="PANTHER" id="PTHR10170:SF10">
    <property type="entry name" value="HUNTINGTIN"/>
    <property type="match status" value="1"/>
</dbReference>
<dbReference type="InterPro" id="IPR011989">
    <property type="entry name" value="ARM-like"/>
</dbReference>
<feature type="compositionally biased region" description="Basic and acidic residues" evidence="9">
    <location>
        <begin position="674"/>
        <end position="693"/>
    </location>
</feature>
<dbReference type="Pfam" id="PF20927">
    <property type="entry name" value="Htt_C-HEAT"/>
    <property type="match status" value="2"/>
</dbReference>
<feature type="region of interest" description="Disordered" evidence="9">
    <location>
        <begin position="1103"/>
        <end position="1122"/>
    </location>
</feature>
<evidence type="ECO:0000313" key="11">
    <source>
        <dbReference type="RefSeq" id="XP_028269924.1"/>
    </source>
</evidence>
<feature type="region of interest" description="Disordered" evidence="9">
    <location>
        <begin position="435"/>
        <end position="621"/>
    </location>
</feature>
<dbReference type="PRINTS" id="PR00375">
    <property type="entry name" value="HUNTINGTIN"/>
</dbReference>
<dbReference type="OrthoDB" id="10065698at2759"/>
<keyword evidence="6" id="KW-0677">Repeat</keyword>
<dbReference type="InterPro" id="IPR016024">
    <property type="entry name" value="ARM-type_fold"/>
</dbReference>
<feature type="region of interest" description="Disordered" evidence="9">
    <location>
        <begin position="1235"/>
        <end position="1288"/>
    </location>
</feature>
<dbReference type="Pfam" id="PF20925">
    <property type="entry name" value="Htt_bridge"/>
    <property type="match status" value="1"/>
</dbReference>
<comment type="subcellular location">
    <subcellularLocation>
        <location evidence="3">Cytoplasm</location>
    </subcellularLocation>
    <subcellularLocation>
        <location evidence="2">Nucleus</location>
    </subcellularLocation>
</comment>
<feature type="compositionally biased region" description="Low complexity" evidence="9">
    <location>
        <begin position="1238"/>
        <end position="1249"/>
    </location>
</feature>
<feature type="region of interest" description="Disordered" evidence="9">
    <location>
        <begin position="1173"/>
        <end position="1193"/>
    </location>
</feature>
<dbReference type="SUPFAM" id="SSF48371">
    <property type="entry name" value="ARM repeat"/>
    <property type="match status" value="2"/>
</dbReference>
<feature type="compositionally biased region" description="Polar residues" evidence="9">
    <location>
        <begin position="521"/>
        <end position="537"/>
    </location>
</feature>
<feature type="compositionally biased region" description="Low complexity" evidence="9">
    <location>
        <begin position="1180"/>
        <end position="1189"/>
    </location>
</feature>
<dbReference type="InterPro" id="IPR000091">
    <property type="entry name" value="Huntingtin"/>
</dbReference>
<comment type="function">
    <text evidence="1">May play a role in microtubule-mediated transport or vesicle function.</text>
</comment>
<feature type="region of interest" description="Disordered" evidence="9">
    <location>
        <begin position="3045"/>
        <end position="3068"/>
    </location>
</feature>
<accession>A0A6P7IZW4</accession>
<dbReference type="InterPro" id="IPR048411">
    <property type="entry name" value="Htt_N_HEAT_rpt-1"/>
</dbReference>
<dbReference type="InterPro" id="IPR048413">
    <property type="entry name" value="Htt_C-HEAT_rpt"/>
</dbReference>
<feature type="compositionally biased region" description="Polar residues" evidence="9">
    <location>
        <begin position="482"/>
        <end position="503"/>
    </location>
</feature>
<dbReference type="InterPro" id="IPR024613">
    <property type="entry name" value="Huntingtin_N_HEAT_rpt-2"/>
</dbReference>
<evidence type="ECO:0000256" key="3">
    <source>
        <dbReference type="ARBA" id="ARBA00004496"/>
    </source>
</evidence>
<dbReference type="Pfam" id="PF12372">
    <property type="entry name" value="Htt_N-HEAT"/>
    <property type="match status" value="1"/>
</dbReference>
<feature type="compositionally biased region" description="Polar residues" evidence="9">
    <location>
        <begin position="435"/>
        <end position="445"/>
    </location>
</feature>
<evidence type="ECO:0000256" key="5">
    <source>
        <dbReference type="ARBA" id="ARBA00022490"/>
    </source>
</evidence>
<evidence type="ECO:0000256" key="7">
    <source>
        <dbReference type="ARBA" id="ARBA00023242"/>
    </source>
</evidence>
<comment type="similarity">
    <text evidence="4">Belongs to the huntingtin family.</text>
</comment>
<gene>
    <name evidence="11" type="primary">htt</name>
</gene>
<dbReference type="Proteomes" id="UP000515145">
    <property type="component" value="Chromosome 1"/>
</dbReference>
<feature type="region of interest" description="Disordered" evidence="9">
    <location>
        <begin position="661"/>
        <end position="702"/>
    </location>
</feature>
<evidence type="ECO:0000313" key="10">
    <source>
        <dbReference type="Proteomes" id="UP000515145"/>
    </source>
</evidence>
<evidence type="ECO:0000256" key="8">
    <source>
        <dbReference type="ARBA" id="ARBA00068126"/>
    </source>
</evidence>
<dbReference type="FunFam" id="1.25.10.10:FF:000273">
    <property type="entry name" value="Huntingtin"/>
    <property type="match status" value="1"/>
</dbReference>
<feature type="region of interest" description="Disordered" evidence="9">
    <location>
        <begin position="629"/>
        <end position="648"/>
    </location>
</feature>
<sequence length="3262" mass="359860">MATMEKLMKAFESLKSFQQQQGPPTAEELVQRQKKEQATTKKDRVTHCLTICENIVAQSVSSGNRTSPEFQKLLGIAMEMFLLCSDDSESDVRMVADECLNKIIKALMDSNLPRLQLELYKEIKKNGASRSLRAALWRFAELAHLIRPQKCRPYLVNLLPCLTRITKRQEETVQETLAAAMPKIMAALGHFANDSEIKVLLKSFVANLKSSSPTIRRTAASSAVSVCQHSRRTSYFYTWLLNVLLGLLVPVDEEHASHLILGVLLTLRYLMPQLQQQVNTTSLKGSFGVMRKEADVQPTPEQLLQVYELTLHYTQHWDHNVVTAALELLQQMFRTPPPELLHMLITAGSISHATVFRQDAENRARSGSILEFIAGGGSSCSPLILRKQRGKMLSGEEDGLEDDPERAEVPTGAFTASVVGADGSSAAQVDIITEQPRSSQHTLQPGDSVDLSASSEQGGGGGGTSASGTPESPNDNEEEMLSRSSSGGANVTPETADYTTPENATPEGGPLGEGGTLLGTNDRSLPPSDSSQTTTEGPDSAVTPSDVAELSRTPLPRVIEPSPPSPTSTEGPDGTDSDSSVYTASSSSSSFSFSSSSSFYATSSSSSTSDKVLDGSESQYSGMQIGTLQDEEEEGAPSSSQEEPPEPFLQSALALSKPHLFEGRGHNRQGSDSSVDRFIPKEEPAEPEPDNKPSRIKGPIGHYTDQGMEPLVHCVRLLSASFLLTGQKKGLIPDKEVRVSVKALAVSCVGAAAALHPEAFFNSLYLEPLDGIPVEEQQYISDVLGLIDHGDPQIRGATAILCGAIMQAALTKSRYNIHTWLASVQSATGNPLSLVDLVPLLQKTLKDESSVTCKMACYAVRHCIMTVCSSTLSELGLQLVVDLLSLRDSSYWLVRTELLETLAEMDFRLVNFLERKTETLHTGDHHYTGRLRLQERVLNDVVIFLLGDDDPRVRHVAASAVSRLVSRLFYDCDQGQVDPVVAIARDQCSVYLQLLMHETLPPSQFTVSTITRTYRGYSLSNAVSDVTLENNLSRVVSAVSHAFTSSTSRALTFGCCEALCFLASNFPVGTWSTGWHCGYVSSSNNYFSRSSLNRSRGRALSLSHSSSASASSNTTSSAPDTERRTLTVGMANMVLSLLSSAWFPLDLSAHQDALMLSGNLLAAVAPKCMRNPWAGEEEGSSGNTSSGTNKMEEPWASLSERSLVSMVEQLFSHLLKILNICAHVLDDTPPGPAVKAALPSLSNTPSLSPIRRKGKEKEATEPSTAPMSPKKSNEVNTGRPGDGTGSTAVNKSTTFGSFYHLPPYLKLYDVLKATHANYKVTLDLHSSQEKFGSFLRATLDVLSQLLELATLNDIGKCVEEILGYLKSCFSREPTMATVCVQQLLKTLFGTNLSSQYEGVLSGPSRSQGKALRLGSSSLRPGLYHYCFMAPYTHFTQALADASLRNMVQAEQEQDTSGWFDVMQKASNQLRSNIANATRHRGDKNAIHNHIRLFEPLVIKALKQYTTSTSVALQRQVLDLLAQLVQLRVNYCLLDSDQVFIGFVLKQFEYIELGQFRDSEAIIPNIFFFLVLLSYERYHSKQIISIPKIIQLCDGIMASGRKAVTHAIPALQPIVHDLFVLRGSNKADAGKELDTQKEVVVSMLLRLVQYHQVLEMFILVLQQCHKESEDKWKRLSRQIADVILPMIAKQQMHLDSPEALGVLNTLFETVAPSSLRPVDMLLKSMFTIPATMTSVATVQLWVSGILAVLRVLVSQSTEDIVLSRIHELSLSPHLLSCHTIRRLHQQSPSPIGPPTTDVLGNQEANGEAQKAPPEETFARFLLQLVGVLLDDISTRRVKVDITEQQHTFYCQQLGTLLMCLIHVFKSGMFRRITAAASHLLKCDNSGQTDTEAALFYPLEELNSMVQCLITTHPSLVLLWCQVLLIINYTNYSWWAEVHQTPKRHSLSCTKLLSPHSSGEGEEDKPESRLAMVNREIVRRGALILFCDYVCQNLHDSEHLTWLIVNHVRDLINLSHEPPVQDFISAVHRNSAASGLFIQAIQSRCDNLTTPTMLKKTLQCLEGIHLSQSGSLLMLYVDKLLNTPFRVLARMVDTLACRRVEMLLAETLQNSIAQLPVEELDRIQEYLQNSGLAQRHQRFYSLLDRFRATVADTSSPTPPVTTHPLDGDPPPAPELVIADKEWYVALVKSQCCLRGDVSLLETTELLTKLPPDDLFNVMSCKEFNLSLLCPCLSMGVQRLARGQGSLLLETALQVTLEQLAGVTGSLPVPHKSFLPPPQPQPYWEQLGDVFDEPGFYTRVLSLCRALSQYLLSMSQLPSSLHIPTEKEHLITAFTCTATEVIVWRLLQNQLPLSVDLQWALSCLCLALQQPCVWNKLSTPEYSTHTCSLIYSLRLIIIAVAVSPGDQLLYPEKKKKAKGERDAEEDQVDSAHAGHMCEWQACEIMAELVEGLQSILSLGHHRNSSIPAFLTPTLRNIVISLSRLPLVNSYTRVPPLVWKLGWSPQPGGEFSTTLPEIPVDFLQEKDVFREFLYRINTLGWSSRTQFEETWATLLGVLVTQPITMDQEEETQQEEDLERTQLNVLAVQAITSLVLSAMTLPTAGNPAVSCLEQQPRNKSLKALETRFGRKLAVIRGEVEREIQALVSKRDNVHTYHPYHAWDPVPSLSAASAAGTLISHEKLLLQINTEREMGNMDYKLGQVSIHSVWLGNNITPLREEEWGEDEEDEADTPAPTSPPLSPINSRKHRAGVDIHSCSQFLLELYSQWLIPGSPSNRRTPTILISEVVRSLLAVSDLFTERNQFDMMFSTLMELQKLHPPEDEILNQYLVPAICKAAAVLGMDKVIAEPVCRLLETTLRSTHLPSRMGALHGVLYVLECDLLDDTAKQLIPTVSEYLLSNLRAIAHCVNLHNQQHVLVMCAVAFYMMENYPLDVGAEFMAGVIQLCGVMVSASEDSTPSVIYHCVIRGLERLLLSEQLSRVDGEALVKLSVDRVNMPSPHRAMAALGLMLTCMYTAVLASGSDATGVRGQVDSSSAVAEAVGITAGHVGFSSGKEKASPASRPAHSDPQAPDSESIIVAMERVSVLFDRIRKGLPSEARVVSRILPQFLDDFFPPQDVMNKVIGEFLSNQQPYPQFMATVVYKVFQTLHATGQSSMVRDWVLLSLSNFTQRTPVAMAMWSLSCFFVSASTSQWISALLPHVISRMGSSEVVDVNLFCLVAMDFYRHQIDEELDRRAFQSVFETVASPGSPYHQLLGCLQSIHQDTSL</sequence>
<keyword evidence="5" id="KW-0963">Cytoplasm</keyword>